<reference evidence="3 4" key="1">
    <citation type="journal article" date="2019" name="Sci. Rep.">
        <title>Orb-weaving spider Araneus ventricosus genome elucidates the spidroin gene catalogue.</title>
        <authorList>
            <person name="Kono N."/>
            <person name="Nakamura H."/>
            <person name="Ohtoshi R."/>
            <person name="Moran D.A.P."/>
            <person name="Shinohara A."/>
            <person name="Yoshida Y."/>
            <person name="Fujiwara M."/>
            <person name="Mori M."/>
            <person name="Tomita M."/>
            <person name="Arakawa K."/>
        </authorList>
    </citation>
    <scope>NUCLEOTIDE SEQUENCE [LARGE SCALE GENOMIC DNA]</scope>
</reference>
<accession>A0A4Y2H777</accession>
<feature type="transmembrane region" description="Helical" evidence="2">
    <location>
        <begin position="143"/>
        <end position="165"/>
    </location>
</feature>
<keyword evidence="2" id="KW-0812">Transmembrane</keyword>
<dbReference type="PANTHER" id="PTHR14096">
    <property type="entry name" value="APOLIPOPROTEIN L"/>
    <property type="match status" value="1"/>
</dbReference>
<gene>
    <name evidence="3" type="ORF">AVEN_131584_1</name>
</gene>
<keyword evidence="4" id="KW-1185">Reference proteome</keyword>
<evidence type="ECO:0000313" key="4">
    <source>
        <dbReference type="Proteomes" id="UP000499080"/>
    </source>
</evidence>
<keyword evidence="2" id="KW-0472">Membrane</keyword>
<evidence type="ECO:0000256" key="1">
    <source>
        <dbReference type="ARBA" id="ARBA00010090"/>
    </source>
</evidence>
<dbReference type="Proteomes" id="UP000499080">
    <property type="component" value="Unassembled WGS sequence"/>
</dbReference>
<proteinExistence type="inferred from homology"/>
<feature type="transmembrane region" description="Helical" evidence="2">
    <location>
        <begin position="172"/>
        <end position="193"/>
    </location>
</feature>
<dbReference type="Pfam" id="PF05461">
    <property type="entry name" value="ApoL"/>
    <property type="match status" value="1"/>
</dbReference>
<dbReference type="GO" id="GO:0008289">
    <property type="term" value="F:lipid binding"/>
    <property type="evidence" value="ECO:0007669"/>
    <property type="project" value="InterPro"/>
</dbReference>
<name>A0A4Y2H777_ARAVE</name>
<dbReference type="GO" id="GO:0005576">
    <property type="term" value="C:extracellular region"/>
    <property type="evidence" value="ECO:0007669"/>
    <property type="project" value="InterPro"/>
</dbReference>
<dbReference type="AlphaFoldDB" id="A0A4Y2H777"/>
<dbReference type="EMBL" id="BGPR01001729">
    <property type="protein sequence ID" value="GBM60578.1"/>
    <property type="molecule type" value="Genomic_DNA"/>
</dbReference>
<evidence type="ECO:0000256" key="2">
    <source>
        <dbReference type="SAM" id="Phobius"/>
    </source>
</evidence>
<sequence>MGDFATVLAYFETCSLTCFERQLISELYPGIKQIIENFTKIRGYDHWPRYDTGRTDTGTILNYKEKIDRIVEDSSDQKREKFLRNFPKWKIQRKQNIEKLRKIAESMKVRNISNIVKITAGGVGLAGGAAIIGSLLFPPAAPALLPAWLGGAAASALLPSVFLGAAPAVSSLAVAGGVAAAGGAVGNVTASIAELVLTDNNLKEAKQIIAGDRRLLEELEVFEFFDKLDGAIDDLFGKSTSSKILNDLVDFLKTVPPILDDIQPIQRAVHTCLRLILPGITQFLLVGISLASVILSIFFVVFMIRLRVCTILNHRLALGLGSAVDADVEITRLIAAAGLKGSKLGELNPRQLRGKSAVGAMAGVAVLDIATIVISSIDLAEGSLGDEISMISEVANKLESHLFSYQRVNDELQKCVDRRLKKNDVTDWTTVVANHVPLYAGHKDITAAFNQYLPDEAWDCIILEKLPTNGNHWLVKVPTSRAQMLLRQTYINIKGERCLVMK</sequence>
<dbReference type="InterPro" id="IPR008405">
    <property type="entry name" value="ApoL"/>
</dbReference>
<keyword evidence="2" id="KW-1133">Transmembrane helix</keyword>
<feature type="transmembrane region" description="Helical" evidence="2">
    <location>
        <begin position="115"/>
        <end position="137"/>
    </location>
</feature>
<comment type="similarity">
    <text evidence="1">Belongs to the apolipoprotein L family.</text>
</comment>
<comment type="caution">
    <text evidence="3">The sequence shown here is derived from an EMBL/GenBank/DDBJ whole genome shotgun (WGS) entry which is preliminary data.</text>
</comment>
<feature type="transmembrane region" description="Helical" evidence="2">
    <location>
        <begin position="283"/>
        <end position="306"/>
    </location>
</feature>
<evidence type="ECO:0000313" key="3">
    <source>
        <dbReference type="EMBL" id="GBM60578.1"/>
    </source>
</evidence>
<protein>
    <submittedName>
        <fullName evidence="3">Uncharacterized protein</fullName>
    </submittedName>
</protein>
<dbReference type="GO" id="GO:0042157">
    <property type="term" value="P:lipoprotein metabolic process"/>
    <property type="evidence" value="ECO:0007669"/>
    <property type="project" value="InterPro"/>
</dbReference>
<organism evidence="3 4">
    <name type="scientific">Araneus ventricosus</name>
    <name type="common">Orbweaver spider</name>
    <name type="synonym">Epeira ventricosa</name>
    <dbReference type="NCBI Taxonomy" id="182803"/>
    <lineage>
        <taxon>Eukaryota</taxon>
        <taxon>Metazoa</taxon>
        <taxon>Ecdysozoa</taxon>
        <taxon>Arthropoda</taxon>
        <taxon>Chelicerata</taxon>
        <taxon>Arachnida</taxon>
        <taxon>Araneae</taxon>
        <taxon>Araneomorphae</taxon>
        <taxon>Entelegynae</taxon>
        <taxon>Araneoidea</taxon>
        <taxon>Araneidae</taxon>
        <taxon>Araneus</taxon>
    </lineage>
</organism>
<dbReference type="GO" id="GO:0016020">
    <property type="term" value="C:membrane"/>
    <property type="evidence" value="ECO:0007669"/>
    <property type="project" value="TreeGrafter"/>
</dbReference>
<dbReference type="PANTHER" id="PTHR14096:SF28">
    <property type="entry name" value="APOLIPOPROTEIN L, 1-RELATED"/>
    <property type="match status" value="1"/>
</dbReference>
<dbReference type="GO" id="GO:0006869">
    <property type="term" value="P:lipid transport"/>
    <property type="evidence" value="ECO:0007669"/>
    <property type="project" value="InterPro"/>
</dbReference>